<dbReference type="AlphaFoldDB" id="C0ZL51"/>
<dbReference type="STRING" id="358681.BBR47_49010"/>
<keyword evidence="1" id="KW-0812">Transmembrane</keyword>
<organism evidence="2 3">
    <name type="scientific">Brevibacillus brevis (strain 47 / JCM 6285 / NBRC 100599)</name>
    <dbReference type="NCBI Taxonomy" id="358681"/>
    <lineage>
        <taxon>Bacteria</taxon>
        <taxon>Bacillati</taxon>
        <taxon>Bacillota</taxon>
        <taxon>Bacilli</taxon>
        <taxon>Bacillales</taxon>
        <taxon>Paenibacillaceae</taxon>
        <taxon>Brevibacillus</taxon>
    </lineage>
</organism>
<sequence>MALFLFPLVIGLMAGGLVVLASFSLETSMLGTALGIIVLFTLINIFLYGPLVTKGPGWSEQIEG</sequence>
<keyword evidence="1" id="KW-0472">Membrane</keyword>
<feature type="transmembrane region" description="Helical" evidence="1">
    <location>
        <begin position="30"/>
        <end position="49"/>
    </location>
</feature>
<dbReference type="Proteomes" id="UP000001877">
    <property type="component" value="Chromosome"/>
</dbReference>
<dbReference type="HOGENOM" id="CLU_2858914_0_0_9"/>
<evidence type="ECO:0000313" key="3">
    <source>
        <dbReference type="Proteomes" id="UP000001877"/>
    </source>
</evidence>
<evidence type="ECO:0000313" key="2">
    <source>
        <dbReference type="EMBL" id="BAH45878.1"/>
    </source>
</evidence>
<keyword evidence="1" id="KW-1133">Transmembrane helix</keyword>
<reference evidence="2 3" key="1">
    <citation type="submission" date="2005-03" db="EMBL/GenBank/DDBJ databases">
        <title>Brevibacillus brevis strain 47, complete genome.</title>
        <authorList>
            <person name="Hosoyama A."/>
            <person name="Yamada R."/>
            <person name="Hongo Y."/>
            <person name="Terui Y."/>
            <person name="Ankai A."/>
            <person name="Masuyama W."/>
            <person name="Sekiguchi M."/>
            <person name="Takeda T."/>
            <person name="Asano K."/>
            <person name="Ohji S."/>
            <person name="Ichikawa N."/>
            <person name="Narita S."/>
            <person name="Aoki N."/>
            <person name="Miura H."/>
            <person name="Matsushita S."/>
            <person name="Sekigawa T."/>
            <person name="Yamagata H."/>
            <person name="Yoshikawa H."/>
            <person name="Udaka S."/>
            <person name="Tanikawa S."/>
            <person name="Fujita N."/>
        </authorList>
    </citation>
    <scope>NUCLEOTIDE SEQUENCE [LARGE SCALE GENOMIC DNA]</scope>
    <source>
        <strain evidence="3">47 / JCM 6285 / NBRC 100599</strain>
    </source>
</reference>
<accession>C0ZL51</accession>
<evidence type="ECO:0000256" key="1">
    <source>
        <dbReference type="SAM" id="Phobius"/>
    </source>
</evidence>
<dbReference type="EMBL" id="AP008955">
    <property type="protein sequence ID" value="BAH45878.1"/>
    <property type="molecule type" value="Genomic_DNA"/>
</dbReference>
<name>C0ZL51_BREBN</name>
<keyword evidence="3" id="KW-1185">Reference proteome</keyword>
<proteinExistence type="predicted"/>
<dbReference type="KEGG" id="bbe:BBR47_49010"/>
<protein>
    <submittedName>
        <fullName evidence="2">Uncharacterized protein</fullName>
    </submittedName>
</protein>
<gene>
    <name evidence="2" type="ordered locus">BBR47_49010</name>
</gene>